<dbReference type="Gene3D" id="1.10.340.70">
    <property type="match status" value="1"/>
</dbReference>
<name>A0A438G7J0_VITVI</name>
<dbReference type="SMART" id="SM00343">
    <property type="entry name" value="ZnF_C2HC"/>
    <property type="match status" value="1"/>
</dbReference>
<evidence type="ECO:0000256" key="4">
    <source>
        <dbReference type="ARBA" id="ARBA00022801"/>
    </source>
</evidence>
<evidence type="ECO:0000256" key="12">
    <source>
        <dbReference type="SAM" id="MobiDB-lite"/>
    </source>
</evidence>
<evidence type="ECO:0000259" key="13">
    <source>
        <dbReference type="PROSITE" id="PS50158"/>
    </source>
</evidence>
<dbReference type="InterPro" id="IPR041588">
    <property type="entry name" value="Integrase_H2C2"/>
</dbReference>
<keyword evidence="4" id="KW-0378">Hydrolase</keyword>
<dbReference type="Pfam" id="PF03732">
    <property type="entry name" value="Retrotrans_gag"/>
    <property type="match status" value="1"/>
</dbReference>
<dbReference type="Gene3D" id="3.30.420.10">
    <property type="entry name" value="Ribonuclease H-like superfamily/Ribonuclease H"/>
    <property type="match status" value="1"/>
</dbReference>
<dbReference type="PANTHER" id="PTHR37984:SF5">
    <property type="entry name" value="PROTEIN NYNRIN-LIKE"/>
    <property type="match status" value="1"/>
</dbReference>
<dbReference type="Pfam" id="PF00078">
    <property type="entry name" value="RVT_1"/>
    <property type="match status" value="1"/>
</dbReference>
<evidence type="ECO:0000313" key="15">
    <source>
        <dbReference type="Proteomes" id="UP000288805"/>
    </source>
</evidence>
<reference evidence="14 15" key="1">
    <citation type="journal article" date="2018" name="PLoS Genet.">
        <title>Population sequencing reveals clonal diversity and ancestral inbreeding in the grapevine cultivar Chardonnay.</title>
        <authorList>
            <person name="Roach M.J."/>
            <person name="Johnson D.L."/>
            <person name="Bohlmann J."/>
            <person name="van Vuuren H.J."/>
            <person name="Jones S.J."/>
            <person name="Pretorius I.S."/>
            <person name="Schmidt S.A."/>
            <person name="Borneman A.R."/>
        </authorList>
    </citation>
    <scope>NUCLEOTIDE SEQUENCE [LARGE SCALE GENOMIC DNA]</scope>
    <source>
        <strain evidence="15">cv. Chardonnay</strain>
        <tissue evidence="14">Leaf</tissue>
    </source>
</reference>
<dbReference type="Gene3D" id="4.10.60.10">
    <property type="entry name" value="Zinc finger, CCHC-type"/>
    <property type="match status" value="1"/>
</dbReference>
<proteinExistence type="predicted"/>
<evidence type="ECO:0000256" key="10">
    <source>
        <dbReference type="ARBA" id="ARBA00023172"/>
    </source>
</evidence>
<feature type="compositionally biased region" description="Basic and acidic residues" evidence="12">
    <location>
        <begin position="258"/>
        <end position="273"/>
    </location>
</feature>
<dbReference type="PROSITE" id="PS50158">
    <property type="entry name" value="ZF_CCHC"/>
    <property type="match status" value="1"/>
</dbReference>
<keyword evidence="5" id="KW-0460">Magnesium</keyword>
<keyword evidence="8" id="KW-0808">Transferase</keyword>
<dbReference type="CDD" id="cd01647">
    <property type="entry name" value="RT_LTR"/>
    <property type="match status" value="1"/>
</dbReference>
<evidence type="ECO:0000256" key="9">
    <source>
        <dbReference type="ARBA" id="ARBA00023125"/>
    </source>
</evidence>
<dbReference type="Pfam" id="PF24626">
    <property type="entry name" value="SH3_Tf2-1"/>
    <property type="match status" value="1"/>
</dbReference>
<dbReference type="InterPro" id="IPR012337">
    <property type="entry name" value="RNaseH-like_sf"/>
</dbReference>
<comment type="caution">
    <text evidence="14">The sequence shown here is derived from an EMBL/GenBank/DDBJ whole genome shotgun (WGS) entry which is preliminary data.</text>
</comment>
<dbReference type="Pfam" id="PF17921">
    <property type="entry name" value="Integrase_H2C2"/>
    <property type="match status" value="1"/>
</dbReference>
<dbReference type="GO" id="GO:0008270">
    <property type="term" value="F:zinc ion binding"/>
    <property type="evidence" value="ECO:0007669"/>
    <property type="project" value="UniProtKB-KW"/>
</dbReference>
<keyword evidence="8" id="KW-0239">DNA-directed DNA polymerase</keyword>
<dbReference type="Gene3D" id="3.30.70.270">
    <property type="match status" value="2"/>
</dbReference>
<dbReference type="SUPFAM" id="SSF53098">
    <property type="entry name" value="Ribonuclease H-like"/>
    <property type="match status" value="1"/>
</dbReference>
<keyword evidence="1" id="KW-0645">Protease</keyword>
<dbReference type="InterPro" id="IPR036397">
    <property type="entry name" value="RNaseH_sf"/>
</dbReference>
<dbReference type="InterPro" id="IPR005162">
    <property type="entry name" value="Retrotrans_gag_dom"/>
</dbReference>
<dbReference type="SUPFAM" id="SSF57756">
    <property type="entry name" value="Retrovirus zinc finger-like domains"/>
    <property type="match status" value="1"/>
</dbReference>
<dbReference type="GO" id="GO:0006310">
    <property type="term" value="P:DNA recombination"/>
    <property type="evidence" value="ECO:0007669"/>
    <property type="project" value="UniProtKB-KW"/>
</dbReference>
<evidence type="ECO:0000256" key="7">
    <source>
        <dbReference type="ARBA" id="ARBA00022918"/>
    </source>
</evidence>
<dbReference type="InterPro" id="IPR036875">
    <property type="entry name" value="Znf_CCHC_sf"/>
</dbReference>
<dbReference type="Gene3D" id="3.10.10.10">
    <property type="entry name" value="HIV Type 1 Reverse Transcriptase, subunit A, domain 1"/>
    <property type="match status" value="1"/>
</dbReference>
<dbReference type="InterPro" id="IPR043128">
    <property type="entry name" value="Rev_trsase/Diguanyl_cyclase"/>
</dbReference>
<keyword evidence="11" id="KW-0863">Zinc-finger</keyword>
<keyword evidence="10" id="KW-0233">DNA recombination</keyword>
<dbReference type="GO" id="GO:0003887">
    <property type="term" value="F:DNA-directed DNA polymerase activity"/>
    <property type="evidence" value="ECO:0007669"/>
    <property type="project" value="UniProtKB-KW"/>
</dbReference>
<dbReference type="EMBL" id="QGNW01000545">
    <property type="protein sequence ID" value="RVW68183.1"/>
    <property type="molecule type" value="Genomic_DNA"/>
</dbReference>
<keyword evidence="7" id="KW-0695">RNA-directed DNA polymerase</keyword>
<dbReference type="AlphaFoldDB" id="A0A438G7J0"/>
<dbReference type="SUPFAM" id="SSF56672">
    <property type="entry name" value="DNA/RNA polymerases"/>
    <property type="match status" value="1"/>
</dbReference>
<feature type="domain" description="CCHC-type" evidence="13">
    <location>
        <begin position="296"/>
        <end position="311"/>
    </location>
</feature>
<evidence type="ECO:0000256" key="3">
    <source>
        <dbReference type="ARBA" id="ARBA00022750"/>
    </source>
</evidence>
<dbReference type="PANTHER" id="PTHR37984">
    <property type="entry name" value="PROTEIN CBG26694"/>
    <property type="match status" value="1"/>
</dbReference>
<evidence type="ECO:0000256" key="11">
    <source>
        <dbReference type="PROSITE-ProRule" id="PRU00047"/>
    </source>
</evidence>
<dbReference type="InterPro" id="IPR001878">
    <property type="entry name" value="Znf_CCHC"/>
</dbReference>
<keyword evidence="6" id="KW-0229">DNA integration</keyword>
<evidence type="ECO:0000256" key="2">
    <source>
        <dbReference type="ARBA" id="ARBA00022723"/>
    </source>
</evidence>
<dbReference type="GO" id="GO:0003677">
    <property type="term" value="F:DNA binding"/>
    <property type="evidence" value="ECO:0007669"/>
    <property type="project" value="UniProtKB-KW"/>
</dbReference>
<keyword evidence="9" id="KW-0238">DNA-binding</keyword>
<evidence type="ECO:0000256" key="8">
    <source>
        <dbReference type="ARBA" id="ARBA00022932"/>
    </source>
</evidence>
<evidence type="ECO:0000313" key="14">
    <source>
        <dbReference type="EMBL" id="RVW68183.1"/>
    </source>
</evidence>
<protein>
    <submittedName>
        <fullName evidence="14">Transposon Ty3-I Gag-Pol polyprotein</fullName>
    </submittedName>
</protein>
<evidence type="ECO:0000256" key="5">
    <source>
        <dbReference type="ARBA" id="ARBA00022842"/>
    </source>
</evidence>
<dbReference type="InterPro" id="IPR056924">
    <property type="entry name" value="SH3_Tf2-1"/>
</dbReference>
<keyword evidence="8" id="KW-0548">Nucleotidyltransferase</keyword>
<dbReference type="InterPro" id="IPR043502">
    <property type="entry name" value="DNA/RNA_pol_sf"/>
</dbReference>
<dbReference type="GO" id="GO:0004190">
    <property type="term" value="F:aspartic-type endopeptidase activity"/>
    <property type="evidence" value="ECO:0007669"/>
    <property type="project" value="UniProtKB-KW"/>
</dbReference>
<dbReference type="InterPro" id="IPR000477">
    <property type="entry name" value="RT_dom"/>
</dbReference>
<feature type="region of interest" description="Disordered" evidence="12">
    <location>
        <begin position="258"/>
        <end position="278"/>
    </location>
</feature>
<gene>
    <name evidence="14" type="primary">TY3B-I_298</name>
    <name evidence="14" type="ORF">CK203_064305</name>
</gene>
<keyword evidence="11" id="KW-0862">Zinc</keyword>
<dbReference type="Proteomes" id="UP000288805">
    <property type="component" value="Unassembled WGS sequence"/>
</dbReference>
<evidence type="ECO:0000256" key="1">
    <source>
        <dbReference type="ARBA" id="ARBA00022670"/>
    </source>
</evidence>
<keyword evidence="3" id="KW-0064">Aspartyl protease</keyword>
<dbReference type="GO" id="GO:0003964">
    <property type="term" value="F:RNA-directed DNA polymerase activity"/>
    <property type="evidence" value="ECO:0007669"/>
    <property type="project" value="UniProtKB-KW"/>
</dbReference>
<organism evidence="14 15">
    <name type="scientific">Vitis vinifera</name>
    <name type="common">Grape</name>
    <dbReference type="NCBI Taxonomy" id="29760"/>
    <lineage>
        <taxon>Eukaryota</taxon>
        <taxon>Viridiplantae</taxon>
        <taxon>Streptophyta</taxon>
        <taxon>Embryophyta</taxon>
        <taxon>Tracheophyta</taxon>
        <taxon>Spermatophyta</taxon>
        <taxon>Magnoliopsida</taxon>
        <taxon>eudicotyledons</taxon>
        <taxon>Gunneridae</taxon>
        <taxon>Pentapetalae</taxon>
        <taxon>rosids</taxon>
        <taxon>Vitales</taxon>
        <taxon>Vitaceae</taxon>
        <taxon>Viteae</taxon>
        <taxon>Vitis</taxon>
    </lineage>
</organism>
<dbReference type="GO" id="GO:0015074">
    <property type="term" value="P:DNA integration"/>
    <property type="evidence" value="ECO:0007669"/>
    <property type="project" value="UniProtKB-KW"/>
</dbReference>
<accession>A0A438G7J0</accession>
<dbReference type="InterPro" id="IPR050951">
    <property type="entry name" value="Retrovirus_Pol_polyprotein"/>
</dbReference>
<keyword evidence="2" id="KW-0479">Metal-binding</keyword>
<evidence type="ECO:0000256" key="6">
    <source>
        <dbReference type="ARBA" id="ARBA00022908"/>
    </source>
</evidence>
<sequence length="1038" mass="119205">MIVRVRLYFKPSGLRCEIIVTPLEWVLGRDRVANDNVPPVEGLPPVSAEGIYRYLGTLSSLVECQARAVGTNVQGQSSSSRGSSFDDFKKLGPPYFSGATDPTEVEAWILKMEKFFGVIDCSKEQKASYAAFMLDKEADHWWRMTRRLLEDQGPITWRQFREAFYKKYFPDSVRRQKVGEFIRLEQGDMTVAQYEAKFTELSRFSPQLIATEEEKALKFQDGLKPYLKNKISILKLGVYSEVVDRALIAEKDNEELHQYREQQRKRNRSDGAHDGACPTCGKKHGGRPCYRETGTCFGCGKQGHLIRDCPENRKFITGKHKEENKEDKQKPKAQGRVFAMTHRDAQATSDVVTASYHASIDCFEKRVTFSIPGQPKFSFEGKHVDRPLRMISALRASSLLKRVAKDFWLVWIWSGLPPEREVEFTIDLCFTLGAPVLFVKKKDGSMRLCIDYRELNKVTMRSKYPIPWIDDLFDQLQGACVFSKIDLRSGYHQLRVRGEDVPKTAFQTRVFKPYLDQFVVVFIDDILVYSRSREEHEGHLNNDGISVDPGKVDVVANWRRPSTVTEIRSFLGLAGYYRRFQELKNRLVSAPILTILSAYAFRQLKPYEKNYPTHDLELAAVVFLHLRSGRLFLFGETIIILGRRMFVVDALSRKSVGSLAVISGCQRQLLEELRSLQVHFRVTGLGALVANFRVQPDLNFVSNDEDLRRELLEEAHCSKFAIHPGGTKMYKDWRQNYWWSGSLQPLAILEWNGSILPWIFVIGLPRTLGDRLASLYVKEIVRMHGVPVSIVSDRDPRFTSRFLARVIQVLEDLLRACILDLQGNWDDHLPLVEFAYNNSFQASIGMAPFEALYGRKCRSPICWNDVGERKLLGPELVQLTVEKVALIKERLKAAQSRHKSYADHRRRDLEFEVGDHVFLKVSPMKSVMRFGRKGKLSPRFVGPFEILERVGTLAYKVALPPSLSKVHNVFHVSTLRKYIYDPSHVVELKPIQIFEDLTYEEVTSVQIVDVMDKVLRHAVVKLVKVQWSNHSIREATWS</sequence>
<dbReference type="GO" id="GO:0006508">
    <property type="term" value="P:proteolysis"/>
    <property type="evidence" value="ECO:0007669"/>
    <property type="project" value="UniProtKB-KW"/>
</dbReference>